<dbReference type="Gene3D" id="1.10.760.10">
    <property type="entry name" value="Cytochrome c-like domain"/>
    <property type="match status" value="1"/>
</dbReference>
<sequence length="151" mass="16317">MRTIFTIGFAATMVATVATAEDVLPSSVMYEDGAVRAALTDTAGSAENGRKVFASRKLGNCLACHANEDLAEQSFHGQVGPPLNGVAERWSEAELRGIVSNSKMMFEGTIMPAFYKDTGYTRPLKKFDGKSILSAQQVEDVVAYLMTLNEI</sequence>
<keyword evidence="2 4" id="KW-0479">Metal-binding</keyword>
<keyword evidence="8" id="KW-1185">Reference proteome</keyword>
<dbReference type="GO" id="GO:0046872">
    <property type="term" value="F:metal ion binding"/>
    <property type="evidence" value="ECO:0007669"/>
    <property type="project" value="UniProtKB-KW"/>
</dbReference>
<organism evidence="7 8">
    <name type="scientific">Nereida ignava</name>
    <dbReference type="NCBI Taxonomy" id="282199"/>
    <lineage>
        <taxon>Bacteria</taxon>
        <taxon>Pseudomonadati</taxon>
        <taxon>Pseudomonadota</taxon>
        <taxon>Alphaproteobacteria</taxon>
        <taxon>Rhodobacterales</taxon>
        <taxon>Roseobacteraceae</taxon>
        <taxon>Nereida</taxon>
    </lineage>
</organism>
<dbReference type="GO" id="GO:0020037">
    <property type="term" value="F:heme binding"/>
    <property type="evidence" value="ECO:0007669"/>
    <property type="project" value="InterPro"/>
</dbReference>
<dbReference type="Pfam" id="PF00034">
    <property type="entry name" value="Cytochrom_C"/>
    <property type="match status" value="1"/>
</dbReference>
<evidence type="ECO:0000256" key="2">
    <source>
        <dbReference type="ARBA" id="ARBA00022723"/>
    </source>
</evidence>
<dbReference type="InterPro" id="IPR036909">
    <property type="entry name" value="Cyt_c-like_dom_sf"/>
</dbReference>
<dbReference type="OrthoDB" id="9793634at2"/>
<proteinExistence type="predicted"/>
<feature type="domain" description="Cytochrome c" evidence="6">
    <location>
        <begin position="44"/>
        <end position="149"/>
    </location>
</feature>
<dbReference type="STRING" id="282199.GCA_001049735_01615"/>
<dbReference type="RefSeq" id="WP_048598995.1">
    <property type="nucleotide sequence ID" value="NZ_CVPC01000007.1"/>
</dbReference>
<dbReference type="InterPro" id="IPR030999">
    <property type="entry name" value="Thiosulf_SoxX"/>
</dbReference>
<protein>
    <submittedName>
        <fullName evidence="7">Cytochrome c, mono-and diheme variants</fullName>
    </submittedName>
</protein>
<keyword evidence="5" id="KW-0732">Signal</keyword>
<evidence type="ECO:0000256" key="5">
    <source>
        <dbReference type="SAM" id="SignalP"/>
    </source>
</evidence>
<dbReference type="InterPro" id="IPR009056">
    <property type="entry name" value="Cyt_c-like_dom"/>
</dbReference>
<feature type="chain" id="PRO_5006712131" evidence="5">
    <location>
        <begin position="21"/>
        <end position="151"/>
    </location>
</feature>
<gene>
    <name evidence="7" type="ORF">NIG5292_01616</name>
</gene>
<dbReference type="NCBIfam" id="TIGR04485">
    <property type="entry name" value="thiosulf_SoxX"/>
    <property type="match status" value="1"/>
</dbReference>
<dbReference type="EMBL" id="CVQV01000007">
    <property type="protein sequence ID" value="CRK75566.1"/>
    <property type="molecule type" value="Genomic_DNA"/>
</dbReference>
<evidence type="ECO:0000256" key="4">
    <source>
        <dbReference type="PROSITE-ProRule" id="PRU00433"/>
    </source>
</evidence>
<dbReference type="AlphaFoldDB" id="A0A0U1NLG0"/>
<dbReference type="Proteomes" id="UP000048949">
    <property type="component" value="Unassembled WGS sequence"/>
</dbReference>
<dbReference type="PROSITE" id="PS51007">
    <property type="entry name" value="CYTC"/>
    <property type="match status" value="1"/>
</dbReference>
<feature type="signal peptide" evidence="5">
    <location>
        <begin position="1"/>
        <end position="20"/>
    </location>
</feature>
<evidence type="ECO:0000259" key="6">
    <source>
        <dbReference type="PROSITE" id="PS51007"/>
    </source>
</evidence>
<name>A0A0U1NLG0_9RHOB</name>
<evidence type="ECO:0000256" key="1">
    <source>
        <dbReference type="ARBA" id="ARBA00022617"/>
    </source>
</evidence>
<evidence type="ECO:0000313" key="8">
    <source>
        <dbReference type="Proteomes" id="UP000048949"/>
    </source>
</evidence>
<evidence type="ECO:0000313" key="7">
    <source>
        <dbReference type="EMBL" id="CRK75566.1"/>
    </source>
</evidence>
<dbReference type="GO" id="GO:0009055">
    <property type="term" value="F:electron transfer activity"/>
    <property type="evidence" value="ECO:0007669"/>
    <property type="project" value="InterPro"/>
</dbReference>
<keyword evidence="3 4" id="KW-0408">Iron</keyword>
<evidence type="ECO:0000256" key="3">
    <source>
        <dbReference type="ARBA" id="ARBA00023004"/>
    </source>
</evidence>
<dbReference type="SUPFAM" id="SSF46626">
    <property type="entry name" value="Cytochrome c"/>
    <property type="match status" value="1"/>
</dbReference>
<reference evidence="7 8" key="1">
    <citation type="submission" date="2015-04" db="EMBL/GenBank/DDBJ databases">
        <authorList>
            <person name="Syromyatnikov M.Y."/>
            <person name="Popov V.N."/>
        </authorList>
    </citation>
    <scope>NUCLEOTIDE SEQUENCE [LARGE SCALE GENOMIC DNA]</scope>
    <source>
        <strain evidence="7 8">CECT 5292</strain>
    </source>
</reference>
<accession>A0A0U1NLG0</accession>
<keyword evidence="1 4" id="KW-0349">Heme</keyword>